<dbReference type="GO" id="GO:0061710">
    <property type="term" value="F:L-threonylcarbamoyladenylate synthase"/>
    <property type="evidence" value="ECO:0007669"/>
    <property type="project" value="UniProtKB-EC"/>
</dbReference>
<dbReference type="GO" id="GO:0005737">
    <property type="term" value="C:cytoplasm"/>
    <property type="evidence" value="ECO:0007669"/>
    <property type="project" value="UniProtKB-SubCell"/>
</dbReference>
<evidence type="ECO:0000256" key="1">
    <source>
        <dbReference type="ARBA" id="ARBA00004496"/>
    </source>
</evidence>
<evidence type="ECO:0000313" key="10">
    <source>
        <dbReference type="Proteomes" id="UP000799750"/>
    </source>
</evidence>
<dbReference type="InterPro" id="IPR006070">
    <property type="entry name" value="Sua5-like_dom"/>
</dbReference>
<dbReference type="PANTHER" id="PTHR17490:SF10">
    <property type="entry name" value="THREONYLCARBAMOYL-AMP SYNTHASE"/>
    <property type="match status" value="1"/>
</dbReference>
<keyword evidence="5" id="KW-0963">Cytoplasm</keyword>
<dbReference type="EMBL" id="MU004188">
    <property type="protein sequence ID" value="KAF2496500.1"/>
    <property type="molecule type" value="Genomic_DNA"/>
</dbReference>
<name>A0A6A6QXG1_9PEZI</name>
<dbReference type="GO" id="GO:0003725">
    <property type="term" value="F:double-stranded RNA binding"/>
    <property type="evidence" value="ECO:0007669"/>
    <property type="project" value="InterPro"/>
</dbReference>
<evidence type="ECO:0000259" key="8">
    <source>
        <dbReference type="PROSITE" id="PS51163"/>
    </source>
</evidence>
<feature type="domain" description="YrdC-like" evidence="8">
    <location>
        <begin position="22"/>
        <end position="220"/>
    </location>
</feature>
<dbReference type="PANTHER" id="PTHR17490">
    <property type="entry name" value="SUA5"/>
    <property type="match status" value="1"/>
</dbReference>
<comment type="subcellular location">
    <subcellularLocation>
        <location evidence="1">Cytoplasm</location>
    </subcellularLocation>
</comment>
<dbReference type="Pfam" id="PF01300">
    <property type="entry name" value="Sua5_yciO_yrdC"/>
    <property type="match status" value="1"/>
</dbReference>
<dbReference type="GO" id="GO:0006450">
    <property type="term" value="P:regulation of translational fidelity"/>
    <property type="evidence" value="ECO:0007669"/>
    <property type="project" value="TreeGrafter"/>
</dbReference>
<dbReference type="AlphaFoldDB" id="A0A6A6QXG1"/>
<comment type="similarity">
    <text evidence="2">Belongs to the SUA5 family.</text>
</comment>
<evidence type="ECO:0000256" key="3">
    <source>
        <dbReference type="ARBA" id="ARBA00012584"/>
    </source>
</evidence>
<reference evidence="9" key="1">
    <citation type="journal article" date="2020" name="Stud. Mycol.">
        <title>101 Dothideomycetes genomes: a test case for predicting lifestyles and emergence of pathogens.</title>
        <authorList>
            <person name="Haridas S."/>
            <person name="Albert R."/>
            <person name="Binder M."/>
            <person name="Bloem J."/>
            <person name="Labutti K."/>
            <person name="Salamov A."/>
            <person name="Andreopoulos B."/>
            <person name="Baker S."/>
            <person name="Barry K."/>
            <person name="Bills G."/>
            <person name="Bluhm B."/>
            <person name="Cannon C."/>
            <person name="Castanera R."/>
            <person name="Culley D."/>
            <person name="Daum C."/>
            <person name="Ezra D."/>
            <person name="Gonzalez J."/>
            <person name="Henrissat B."/>
            <person name="Kuo A."/>
            <person name="Liang C."/>
            <person name="Lipzen A."/>
            <person name="Lutzoni F."/>
            <person name="Magnuson J."/>
            <person name="Mondo S."/>
            <person name="Nolan M."/>
            <person name="Ohm R."/>
            <person name="Pangilinan J."/>
            <person name="Park H.-J."/>
            <person name="Ramirez L."/>
            <person name="Alfaro M."/>
            <person name="Sun H."/>
            <person name="Tritt A."/>
            <person name="Yoshinaga Y."/>
            <person name="Zwiers L.-H."/>
            <person name="Turgeon B."/>
            <person name="Goodwin S."/>
            <person name="Spatafora J."/>
            <person name="Crous P."/>
            <person name="Grigoriev I."/>
        </authorList>
    </citation>
    <scope>NUCLEOTIDE SEQUENCE</scope>
    <source>
        <strain evidence="9">CBS 269.34</strain>
    </source>
</reference>
<evidence type="ECO:0000256" key="5">
    <source>
        <dbReference type="ARBA" id="ARBA00022490"/>
    </source>
</evidence>
<dbReference type="SUPFAM" id="SSF55821">
    <property type="entry name" value="YrdC/RibB"/>
    <property type="match status" value="1"/>
</dbReference>
<protein>
    <recommendedName>
        <fullName evidence="4">Threonylcarbamoyl-AMP synthase</fullName>
        <ecNumber evidence="3">2.7.7.87</ecNumber>
    </recommendedName>
</protein>
<dbReference type="EC" id="2.7.7.87" evidence="3"/>
<evidence type="ECO:0000313" key="9">
    <source>
        <dbReference type="EMBL" id="KAF2496500.1"/>
    </source>
</evidence>
<dbReference type="PROSITE" id="PS51163">
    <property type="entry name" value="YRDC"/>
    <property type="match status" value="1"/>
</dbReference>
<organism evidence="9 10">
    <name type="scientific">Lophium mytilinum</name>
    <dbReference type="NCBI Taxonomy" id="390894"/>
    <lineage>
        <taxon>Eukaryota</taxon>
        <taxon>Fungi</taxon>
        <taxon>Dikarya</taxon>
        <taxon>Ascomycota</taxon>
        <taxon>Pezizomycotina</taxon>
        <taxon>Dothideomycetes</taxon>
        <taxon>Pleosporomycetidae</taxon>
        <taxon>Mytilinidiales</taxon>
        <taxon>Mytilinidiaceae</taxon>
        <taxon>Lophium</taxon>
    </lineage>
</organism>
<sequence>MALDEAYLHKIIPKPGSLPNVKSDASRAFEVLKAGGVVIAPTEVGYGLLASSTEAVQKAFAAKKRKPGHAQGVIGTYQLHRELHLLDEKRFEITRVLTHDLDMSFGVVAPFRADHPRLRQLTPETLANCTKNDTLGMFVGGGSFLFELGRLNDDDGQIMLGSSANISGQGQKFRVEDIEDEIKEAADLIVDYGLQRYYTYGRASINFDFGNMKVLRMGSCYELFRERMAKFWGVELPEDPDYKTSSKEE</sequence>
<evidence type="ECO:0000256" key="7">
    <source>
        <dbReference type="ARBA" id="ARBA00048366"/>
    </source>
</evidence>
<keyword evidence="6" id="KW-0808">Transferase</keyword>
<keyword evidence="10" id="KW-1185">Reference proteome</keyword>
<dbReference type="OrthoDB" id="4664297at2759"/>
<dbReference type="InterPro" id="IPR017945">
    <property type="entry name" value="DHBP_synth_RibB-like_a/b_dom"/>
</dbReference>
<comment type="catalytic activity">
    <reaction evidence="7">
        <text>L-threonine + hydrogencarbonate + ATP = L-threonylcarbamoyladenylate + diphosphate + H2O</text>
        <dbReference type="Rhea" id="RHEA:36407"/>
        <dbReference type="ChEBI" id="CHEBI:15377"/>
        <dbReference type="ChEBI" id="CHEBI:17544"/>
        <dbReference type="ChEBI" id="CHEBI:30616"/>
        <dbReference type="ChEBI" id="CHEBI:33019"/>
        <dbReference type="ChEBI" id="CHEBI:57926"/>
        <dbReference type="ChEBI" id="CHEBI:73682"/>
        <dbReference type="EC" id="2.7.7.87"/>
    </reaction>
</comment>
<gene>
    <name evidence="9" type="ORF">BU16DRAFT_617902</name>
</gene>
<dbReference type="Gene3D" id="3.90.870.10">
    <property type="entry name" value="DHBP synthase"/>
    <property type="match status" value="1"/>
</dbReference>
<accession>A0A6A6QXG1</accession>
<evidence type="ECO:0000256" key="6">
    <source>
        <dbReference type="ARBA" id="ARBA00022679"/>
    </source>
</evidence>
<dbReference type="Proteomes" id="UP000799750">
    <property type="component" value="Unassembled WGS sequence"/>
</dbReference>
<evidence type="ECO:0000256" key="2">
    <source>
        <dbReference type="ARBA" id="ARBA00007663"/>
    </source>
</evidence>
<dbReference type="GO" id="GO:0000049">
    <property type="term" value="F:tRNA binding"/>
    <property type="evidence" value="ECO:0007669"/>
    <property type="project" value="TreeGrafter"/>
</dbReference>
<evidence type="ECO:0000256" key="4">
    <source>
        <dbReference type="ARBA" id="ARBA00015492"/>
    </source>
</evidence>
<proteinExistence type="inferred from homology"/>
<dbReference type="InterPro" id="IPR050156">
    <property type="entry name" value="TC-AMP_synthase_SUA5"/>
</dbReference>